<dbReference type="InterPro" id="IPR058637">
    <property type="entry name" value="YknX-like_C"/>
</dbReference>
<evidence type="ECO:0000259" key="4">
    <source>
        <dbReference type="Pfam" id="PF25989"/>
    </source>
</evidence>
<name>A0A521D607_9RHOB</name>
<proteinExistence type="predicted"/>
<dbReference type="InterPro" id="IPR050465">
    <property type="entry name" value="UPF0194_transport"/>
</dbReference>
<dbReference type="Gene3D" id="2.40.420.20">
    <property type="match status" value="1"/>
</dbReference>
<feature type="coiled-coil region" evidence="3">
    <location>
        <begin position="103"/>
        <end position="144"/>
    </location>
</feature>
<dbReference type="RefSeq" id="WP_142493095.1">
    <property type="nucleotide sequence ID" value="NZ_FXTO01000009.1"/>
</dbReference>
<dbReference type="InterPro" id="IPR030190">
    <property type="entry name" value="MacA_alpha-hairpin_sf"/>
</dbReference>
<dbReference type="AlphaFoldDB" id="A0A521D607"/>
<dbReference type="GO" id="GO:0019898">
    <property type="term" value="C:extrinsic component of membrane"/>
    <property type="evidence" value="ECO:0007669"/>
    <property type="project" value="InterPro"/>
</dbReference>
<dbReference type="SUPFAM" id="SSF56954">
    <property type="entry name" value="Outer membrane efflux proteins (OEP)"/>
    <property type="match status" value="1"/>
</dbReference>
<reference evidence="5 6" key="1">
    <citation type="submission" date="2017-05" db="EMBL/GenBank/DDBJ databases">
        <authorList>
            <person name="Varghese N."/>
            <person name="Submissions S."/>
        </authorList>
    </citation>
    <scope>NUCLEOTIDE SEQUENCE [LARGE SCALE GENOMIC DNA]</scope>
    <source>
        <strain evidence="5 6">DSM 29506</strain>
    </source>
</reference>
<dbReference type="PANTHER" id="PTHR32347">
    <property type="entry name" value="EFFLUX SYSTEM COMPONENT YKNX-RELATED"/>
    <property type="match status" value="1"/>
</dbReference>
<evidence type="ECO:0000256" key="3">
    <source>
        <dbReference type="SAM" id="Coils"/>
    </source>
</evidence>
<sequence>MAQKKRSRLAITLGAAALVAGALTYAFWPRPTLVDMGTVAQGPMQVTIDEEGRTRVHDPYVVSTPIAGRLMRLSVEPGDQVAQGDAVARMLPTSPSALDARTREQARANVTAAEAALRVSEADLNKARADRDLAQANLDRTRTLFNSGIASQAALDSDERTARAADAALDTARAAISMRVAELNNARAALISFDDIGLAEAIEAQQDEIVPLKAPVPGTVLRIMQQSEITLPAGTPILEIGNIESGLEVISELLSTDAVQIKPGDPVIIDNWGGTEPLRGEVTRIEPWGFTKVSALGVEEQRVNVTIRFLSPYDDRQALGHGFRVETRIVTWEDPAAVTVPAGALFRDGPDQWALFVVQDGIAVQTRVAVQANNGLTAALSGGIDVGAPIVLYPPAGLVDGQRVAQRSAYQ</sequence>
<dbReference type="Gene3D" id="2.40.50.100">
    <property type="match status" value="1"/>
</dbReference>
<dbReference type="PANTHER" id="PTHR32347:SF29">
    <property type="entry name" value="UPF0194 MEMBRANE PROTEIN YBHG"/>
    <property type="match status" value="1"/>
</dbReference>
<dbReference type="OrthoDB" id="9791520at2"/>
<keyword evidence="6" id="KW-1185">Reference proteome</keyword>
<feature type="domain" description="YknX-like C-terminal permuted SH3-like" evidence="4">
    <location>
        <begin position="337"/>
        <end position="405"/>
    </location>
</feature>
<keyword evidence="2 3" id="KW-0175">Coiled coil</keyword>
<dbReference type="Pfam" id="PF25989">
    <property type="entry name" value="YknX_C"/>
    <property type="match status" value="1"/>
</dbReference>
<dbReference type="GO" id="GO:1990961">
    <property type="term" value="P:xenobiotic detoxification by transmembrane export across the plasma membrane"/>
    <property type="evidence" value="ECO:0007669"/>
    <property type="project" value="InterPro"/>
</dbReference>
<gene>
    <name evidence="5" type="ORF">SAMN06265173_10929</name>
</gene>
<evidence type="ECO:0000256" key="1">
    <source>
        <dbReference type="ARBA" id="ARBA00004196"/>
    </source>
</evidence>
<dbReference type="EMBL" id="FXTO01000009">
    <property type="protein sequence ID" value="SMO67119.1"/>
    <property type="molecule type" value="Genomic_DNA"/>
</dbReference>
<evidence type="ECO:0000313" key="5">
    <source>
        <dbReference type="EMBL" id="SMO67119.1"/>
    </source>
</evidence>
<dbReference type="GO" id="GO:1990195">
    <property type="term" value="C:macrolide transmembrane transporter complex"/>
    <property type="evidence" value="ECO:0007669"/>
    <property type="project" value="InterPro"/>
</dbReference>
<dbReference type="Gene3D" id="6.10.140.1990">
    <property type="match status" value="1"/>
</dbReference>
<comment type="subcellular location">
    <subcellularLocation>
        <location evidence="1">Cell envelope</location>
    </subcellularLocation>
</comment>
<evidence type="ECO:0000313" key="6">
    <source>
        <dbReference type="Proteomes" id="UP000316030"/>
    </source>
</evidence>
<dbReference type="Proteomes" id="UP000316030">
    <property type="component" value="Unassembled WGS sequence"/>
</dbReference>
<dbReference type="GO" id="GO:0030313">
    <property type="term" value="C:cell envelope"/>
    <property type="evidence" value="ECO:0007669"/>
    <property type="project" value="UniProtKB-SubCell"/>
</dbReference>
<evidence type="ECO:0000256" key="2">
    <source>
        <dbReference type="ARBA" id="ARBA00023054"/>
    </source>
</evidence>
<protein>
    <submittedName>
        <fullName evidence="5">HlyD family secretion protein</fullName>
    </submittedName>
</protein>
<accession>A0A521D607</accession>
<organism evidence="5 6">
    <name type="scientific">Thalassovita litoralis</name>
    <dbReference type="NCBI Taxonomy" id="1010611"/>
    <lineage>
        <taxon>Bacteria</taxon>
        <taxon>Pseudomonadati</taxon>
        <taxon>Pseudomonadota</taxon>
        <taxon>Alphaproteobacteria</taxon>
        <taxon>Rhodobacterales</taxon>
        <taxon>Roseobacteraceae</taxon>
        <taxon>Thalassovita</taxon>
    </lineage>
</organism>